<keyword evidence="4" id="KW-1185">Reference proteome</keyword>
<dbReference type="InParanoid" id="E3LHW8"/>
<dbReference type="eggNOG" id="ENOG502TJF3">
    <property type="taxonomic scope" value="Eukaryota"/>
</dbReference>
<proteinExistence type="predicted"/>
<accession>E3LHW8</accession>
<evidence type="ECO:0000313" key="4">
    <source>
        <dbReference type="Proteomes" id="UP000008281"/>
    </source>
</evidence>
<dbReference type="STRING" id="31234.E3LHW8"/>
<dbReference type="PANTHER" id="PTHR47155">
    <property type="entry name" value="DOWNSTREAM OF DAF-16 (REGULATED BY DAF-16)-RELATED"/>
    <property type="match status" value="1"/>
</dbReference>
<dbReference type="Pfam" id="PF02408">
    <property type="entry name" value="CUB_2"/>
    <property type="match status" value="1"/>
</dbReference>
<evidence type="ECO:0000259" key="2">
    <source>
        <dbReference type="Pfam" id="PF02408"/>
    </source>
</evidence>
<feature type="chain" id="PRO_5003172810" description="CUB-like domain-containing protein" evidence="1">
    <location>
        <begin position="17"/>
        <end position="355"/>
    </location>
</feature>
<dbReference type="PANTHER" id="PTHR47155:SF2">
    <property type="entry name" value="CUB-LIKE DOMAIN-CONTAINING PROTEIN"/>
    <property type="match status" value="1"/>
</dbReference>
<dbReference type="HOGENOM" id="CLU_025754_1_0_1"/>
<sequence>MLKLLALLVIVSAVSAAGNSMDSFNFEFFKKLNFSACKTGNIVNRLVNSKPYYWPSTWNETQSTPHLAKEQSCSWIVTIPKGYYAKLSISGKTTDKDSRFQIIDAVGNFIQTTHEGMEPYYFPPTKFTLAVSNEAVASFAFKIEWFPLPRTTRINFIGEEADLINATNHLYCESYGGNGGITLLPLPINRTHYYSLRSTLVFQGHDTDNGIYISNLFLLYQTKKLYINEYDIVVANLEASNKQDLVLIQEAQNIKNVTYVELIPEPHSNVTVTVNSHKTQEALLIAYQVNQTLVDVQMDNSATVTLYYGSPGGFSFDKTYNKTALLSALPLQFDNFGGVTELFVTAKATFTFEYL</sequence>
<feature type="signal peptide" evidence="1">
    <location>
        <begin position="1"/>
        <end position="16"/>
    </location>
</feature>
<dbReference type="EMBL" id="DS268409">
    <property type="protein sequence ID" value="EFO95472.1"/>
    <property type="molecule type" value="Genomic_DNA"/>
</dbReference>
<dbReference type="OMA" id="INRTHYY"/>
<name>E3LHW8_CAERE</name>
<dbReference type="Proteomes" id="UP000008281">
    <property type="component" value="Unassembled WGS sequence"/>
</dbReference>
<protein>
    <recommendedName>
        <fullName evidence="2">CUB-like domain-containing protein</fullName>
    </recommendedName>
</protein>
<reference evidence="3" key="1">
    <citation type="submission" date="2007-07" db="EMBL/GenBank/DDBJ databases">
        <title>PCAP assembly of the Caenorhabditis remanei genome.</title>
        <authorList>
            <consortium name="The Caenorhabditis remanei Sequencing Consortium"/>
            <person name="Wilson R.K."/>
        </authorList>
    </citation>
    <scope>NUCLEOTIDE SEQUENCE [LARGE SCALE GENOMIC DNA]</scope>
    <source>
        <strain evidence="3">PB4641</strain>
    </source>
</reference>
<gene>
    <name evidence="3" type="ORF">CRE_09277</name>
</gene>
<dbReference type="AlphaFoldDB" id="E3LHW8"/>
<keyword evidence="1" id="KW-0732">Signal</keyword>
<evidence type="ECO:0000313" key="3">
    <source>
        <dbReference type="EMBL" id="EFO95472.1"/>
    </source>
</evidence>
<organism evidence="4">
    <name type="scientific">Caenorhabditis remanei</name>
    <name type="common">Caenorhabditis vulgaris</name>
    <dbReference type="NCBI Taxonomy" id="31234"/>
    <lineage>
        <taxon>Eukaryota</taxon>
        <taxon>Metazoa</taxon>
        <taxon>Ecdysozoa</taxon>
        <taxon>Nematoda</taxon>
        <taxon>Chromadorea</taxon>
        <taxon>Rhabditida</taxon>
        <taxon>Rhabditina</taxon>
        <taxon>Rhabditomorpha</taxon>
        <taxon>Rhabditoidea</taxon>
        <taxon>Rhabditidae</taxon>
        <taxon>Peloderinae</taxon>
        <taxon>Caenorhabditis</taxon>
    </lineage>
</organism>
<dbReference type="OrthoDB" id="5795571at2759"/>
<dbReference type="InterPro" id="IPR003366">
    <property type="entry name" value="CUB-like_dom"/>
</dbReference>
<feature type="domain" description="CUB-like" evidence="2">
    <location>
        <begin position="36"/>
        <end position="149"/>
    </location>
</feature>
<evidence type="ECO:0000256" key="1">
    <source>
        <dbReference type="SAM" id="SignalP"/>
    </source>
</evidence>